<comment type="caution">
    <text evidence="2">The sequence shown here is derived from an EMBL/GenBank/DDBJ whole genome shotgun (WGS) entry which is preliminary data.</text>
</comment>
<dbReference type="PANTHER" id="PTHR33877:SF1">
    <property type="entry name" value="TYPE IV METHYL-DIRECTED RESTRICTION ENZYME ECOKMCRA"/>
    <property type="match status" value="1"/>
</dbReference>
<dbReference type="Gene3D" id="1.10.30.50">
    <property type="match status" value="1"/>
</dbReference>
<evidence type="ECO:0000313" key="3">
    <source>
        <dbReference type="Proteomes" id="UP000219994"/>
    </source>
</evidence>
<evidence type="ECO:0000259" key="1">
    <source>
        <dbReference type="SMART" id="SM00507"/>
    </source>
</evidence>
<gene>
    <name evidence="2" type="ORF">B5766_12290</name>
</gene>
<sequence length="73" mass="8154">MEQSPRSTVRRAISSEVKQFVWTRDRGRCRQCGTNTELQYDHVIPVAYGGATTAENLQILCGPCNRRKGASVV</sequence>
<dbReference type="GO" id="GO:0003676">
    <property type="term" value="F:nucleic acid binding"/>
    <property type="evidence" value="ECO:0007669"/>
    <property type="project" value="InterPro"/>
</dbReference>
<evidence type="ECO:0000313" key="2">
    <source>
        <dbReference type="EMBL" id="PDQ34272.1"/>
    </source>
</evidence>
<dbReference type="EMBL" id="NAEP01000059">
    <property type="protein sequence ID" value="PDQ34272.1"/>
    <property type="molecule type" value="Genomic_DNA"/>
</dbReference>
<dbReference type="Pfam" id="PF01844">
    <property type="entry name" value="HNH"/>
    <property type="match status" value="1"/>
</dbReference>
<accession>A0A2A6FN07</accession>
<dbReference type="InterPro" id="IPR052892">
    <property type="entry name" value="NA-targeting_endonuclease"/>
</dbReference>
<dbReference type="Proteomes" id="UP000219994">
    <property type="component" value="Unassembled WGS sequence"/>
</dbReference>
<dbReference type="AlphaFoldDB" id="A0A2A6FN07"/>
<protein>
    <recommendedName>
        <fullName evidence="1">HNH nuclease domain-containing protein</fullName>
    </recommendedName>
</protein>
<dbReference type="InterPro" id="IPR003615">
    <property type="entry name" value="HNH_nuc"/>
</dbReference>
<reference evidence="3" key="1">
    <citation type="submission" date="2017-03" db="EMBL/GenBank/DDBJ databases">
        <authorList>
            <person name="Lund M.B."/>
        </authorList>
    </citation>
    <scope>NUCLEOTIDE SEQUENCE [LARGE SCALE GENOMIC DNA]</scope>
</reference>
<dbReference type="GO" id="GO:0008270">
    <property type="term" value="F:zinc ion binding"/>
    <property type="evidence" value="ECO:0007669"/>
    <property type="project" value="InterPro"/>
</dbReference>
<dbReference type="CDD" id="cd00085">
    <property type="entry name" value="HNHc"/>
    <property type="match status" value="1"/>
</dbReference>
<dbReference type="SMART" id="SM00507">
    <property type="entry name" value="HNHc"/>
    <property type="match status" value="1"/>
</dbReference>
<proteinExistence type="predicted"/>
<name>A0A2A6FN07_9MICO</name>
<organism evidence="2 3">
    <name type="scientific">Candidatus Lumbricidiphila eiseniae</name>
    <dbReference type="NCBI Taxonomy" id="1969409"/>
    <lineage>
        <taxon>Bacteria</taxon>
        <taxon>Bacillati</taxon>
        <taxon>Actinomycetota</taxon>
        <taxon>Actinomycetes</taxon>
        <taxon>Micrococcales</taxon>
        <taxon>Microbacteriaceae</taxon>
        <taxon>Candidatus Lumbricidiphila</taxon>
    </lineage>
</organism>
<dbReference type="PANTHER" id="PTHR33877">
    <property type="entry name" value="SLL1193 PROTEIN"/>
    <property type="match status" value="1"/>
</dbReference>
<dbReference type="GO" id="GO:0004519">
    <property type="term" value="F:endonuclease activity"/>
    <property type="evidence" value="ECO:0007669"/>
    <property type="project" value="InterPro"/>
</dbReference>
<dbReference type="InterPro" id="IPR002711">
    <property type="entry name" value="HNH"/>
</dbReference>
<feature type="domain" description="HNH nuclease" evidence="1">
    <location>
        <begin position="16"/>
        <end position="66"/>
    </location>
</feature>